<evidence type="ECO:0000259" key="5">
    <source>
        <dbReference type="PROSITE" id="PS50931"/>
    </source>
</evidence>
<feature type="domain" description="HTH lysR-type" evidence="5">
    <location>
        <begin position="3"/>
        <end position="60"/>
    </location>
</feature>
<organism evidence="6 7">
    <name type="scientific">Xenophilus arseniciresistens</name>
    <dbReference type="NCBI Taxonomy" id="1283306"/>
    <lineage>
        <taxon>Bacteria</taxon>
        <taxon>Pseudomonadati</taxon>
        <taxon>Pseudomonadota</taxon>
        <taxon>Betaproteobacteria</taxon>
        <taxon>Burkholderiales</taxon>
        <taxon>Comamonadaceae</taxon>
        <taxon>Xenophilus</taxon>
    </lineage>
</organism>
<dbReference type="PROSITE" id="PS50931">
    <property type="entry name" value="HTH_LYSR"/>
    <property type="match status" value="1"/>
</dbReference>
<dbReference type="Pfam" id="PF03466">
    <property type="entry name" value="LysR_substrate"/>
    <property type="match status" value="1"/>
</dbReference>
<comment type="similarity">
    <text evidence="1">Belongs to the LysR transcriptional regulatory family.</text>
</comment>
<sequence>MNLSLRQIRAFSMVARTGSFTLAARQLHLTQSAVSMLVQQAEDELGLKLFDRARHAVTLTEAGHQLLPLARRMLEDLRQIEQGATDLRTLRSGVLRVVAPQLLACTWVADVLARFEQAYPTIGLHITDAKADDIVGTVRRGDAELGIGPERSTGDDVGRSFLMHVPMRLACAANHPLAARKTVGWSDLRDQRWVLYRSDFSRYLEQRLHEQDASLSMQTVVEVEYLTTAMAMVGKGSGVAMVPDYARTFETNFGVRLLPLRNPALQREFFIYQRRALALSPAAEAFARMLQQKPGKP</sequence>
<dbReference type="PANTHER" id="PTHR30419:SF30">
    <property type="entry name" value="LYSR FAMILY TRANSCRIPTIONAL REGULATOR"/>
    <property type="match status" value="1"/>
</dbReference>
<evidence type="ECO:0000256" key="2">
    <source>
        <dbReference type="ARBA" id="ARBA00023015"/>
    </source>
</evidence>
<dbReference type="Pfam" id="PF00126">
    <property type="entry name" value="HTH_1"/>
    <property type="match status" value="1"/>
</dbReference>
<protein>
    <submittedName>
        <fullName evidence="6">LysR family transcriptional regulator</fullName>
    </submittedName>
</protein>
<dbReference type="InterPro" id="IPR005119">
    <property type="entry name" value="LysR_subst-bd"/>
</dbReference>
<accession>A0AAE3T0N9</accession>
<dbReference type="GO" id="GO:0003677">
    <property type="term" value="F:DNA binding"/>
    <property type="evidence" value="ECO:0007669"/>
    <property type="project" value="UniProtKB-KW"/>
</dbReference>
<dbReference type="FunFam" id="1.10.10.10:FF:000001">
    <property type="entry name" value="LysR family transcriptional regulator"/>
    <property type="match status" value="1"/>
</dbReference>
<dbReference type="PRINTS" id="PR00039">
    <property type="entry name" value="HTHLYSR"/>
</dbReference>
<keyword evidence="7" id="KW-1185">Reference proteome</keyword>
<dbReference type="Proteomes" id="UP001212602">
    <property type="component" value="Unassembled WGS sequence"/>
</dbReference>
<dbReference type="RefSeq" id="WP_271429037.1">
    <property type="nucleotide sequence ID" value="NZ_JAQIPB010000007.1"/>
</dbReference>
<dbReference type="Gene3D" id="1.10.10.10">
    <property type="entry name" value="Winged helix-like DNA-binding domain superfamily/Winged helix DNA-binding domain"/>
    <property type="match status" value="1"/>
</dbReference>
<dbReference type="SUPFAM" id="SSF46785">
    <property type="entry name" value="Winged helix' DNA-binding domain"/>
    <property type="match status" value="1"/>
</dbReference>
<dbReference type="PANTHER" id="PTHR30419">
    <property type="entry name" value="HTH-TYPE TRANSCRIPTIONAL REGULATOR YBHD"/>
    <property type="match status" value="1"/>
</dbReference>
<evidence type="ECO:0000313" key="6">
    <source>
        <dbReference type="EMBL" id="MDA7417800.1"/>
    </source>
</evidence>
<comment type="caution">
    <text evidence="6">The sequence shown here is derived from an EMBL/GenBank/DDBJ whole genome shotgun (WGS) entry which is preliminary data.</text>
</comment>
<evidence type="ECO:0000256" key="3">
    <source>
        <dbReference type="ARBA" id="ARBA00023125"/>
    </source>
</evidence>
<keyword evidence="2" id="KW-0805">Transcription regulation</keyword>
<dbReference type="InterPro" id="IPR050950">
    <property type="entry name" value="HTH-type_LysR_regulators"/>
</dbReference>
<keyword evidence="3" id="KW-0238">DNA-binding</keyword>
<dbReference type="Gene3D" id="3.40.190.290">
    <property type="match status" value="1"/>
</dbReference>
<dbReference type="InterPro" id="IPR036390">
    <property type="entry name" value="WH_DNA-bd_sf"/>
</dbReference>
<dbReference type="SUPFAM" id="SSF53850">
    <property type="entry name" value="Periplasmic binding protein-like II"/>
    <property type="match status" value="1"/>
</dbReference>
<dbReference type="EMBL" id="JAQIPB010000007">
    <property type="protein sequence ID" value="MDA7417800.1"/>
    <property type="molecule type" value="Genomic_DNA"/>
</dbReference>
<dbReference type="InterPro" id="IPR036388">
    <property type="entry name" value="WH-like_DNA-bd_sf"/>
</dbReference>
<dbReference type="AlphaFoldDB" id="A0AAE3T0N9"/>
<gene>
    <name evidence="6" type="ORF">PGB34_15660</name>
</gene>
<evidence type="ECO:0000256" key="4">
    <source>
        <dbReference type="ARBA" id="ARBA00023163"/>
    </source>
</evidence>
<evidence type="ECO:0000256" key="1">
    <source>
        <dbReference type="ARBA" id="ARBA00009437"/>
    </source>
</evidence>
<dbReference type="InterPro" id="IPR000847">
    <property type="entry name" value="LysR_HTH_N"/>
</dbReference>
<evidence type="ECO:0000313" key="7">
    <source>
        <dbReference type="Proteomes" id="UP001212602"/>
    </source>
</evidence>
<dbReference type="GO" id="GO:0005829">
    <property type="term" value="C:cytosol"/>
    <property type="evidence" value="ECO:0007669"/>
    <property type="project" value="TreeGrafter"/>
</dbReference>
<name>A0AAE3T0N9_9BURK</name>
<keyword evidence="4" id="KW-0804">Transcription</keyword>
<dbReference type="GO" id="GO:0003700">
    <property type="term" value="F:DNA-binding transcription factor activity"/>
    <property type="evidence" value="ECO:0007669"/>
    <property type="project" value="InterPro"/>
</dbReference>
<proteinExistence type="inferred from homology"/>
<reference evidence="6" key="1">
    <citation type="submission" date="2023-01" db="EMBL/GenBank/DDBJ databases">
        <title>Xenophilus mangrovi sp. nov., isolated from soil of Mangrove nature reserve.</title>
        <authorList>
            <person name="Xu S."/>
            <person name="Liu Z."/>
            <person name="Xu Y."/>
        </authorList>
    </citation>
    <scope>NUCLEOTIDE SEQUENCE</scope>
    <source>
        <strain evidence="6">YW8</strain>
    </source>
</reference>